<dbReference type="Proteomes" id="UP000603200">
    <property type="component" value="Unassembled WGS sequence"/>
</dbReference>
<name>A0ABQ3ZU34_9ACTN</name>
<organism evidence="1 2">
    <name type="scientific">Winogradskya humida</name>
    <dbReference type="NCBI Taxonomy" id="113566"/>
    <lineage>
        <taxon>Bacteria</taxon>
        <taxon>Bacillati</taxon>
        <taxon>Actinomycetota</taxon>
        <taxon>Actinomycetes</taxon>
        <taxon>Micromonosporales</taxon>
        <taxon>Micromonosporaceae</taxon>
        <taxon>Winogradskya</taxon>
    </lineage>
</organism>
<accession>A0ABQ3ZU34</accession>
<protein>
    <recommendedName>
        <fullName evidence="3">Plasmid replication initiator protein</fullName>
    </recommendedName>
</protein>
<reference evidence="1 2" key="1">
    <citation type="submission" date="2021-01" db="EMBL/GenBank/DDBJ databases">
        <title>Whole genome shotgun sequence of Actinoplanes humidus NBRC 14915.</title>
        <authorList>
            <person name="Komaki H."/>
            <person name="Tamura T."/>
        </authorList>
    </citation>
    <scope>NUCLEOTIDE SEQUENCE [LARGE SCALE GENOMIC DNA]</scope>
    <source>
        <strain evidence="1 2">NBRC 14915</strain>
    </source>
</reference>
<dbReference type="InterPro" id="IPR046828">
    <property type="entry name" value="RepSA"/>
</dbReference>
<evidence type="ECO:0000313" key="2">
    <source>
        <dbReference type="Proteomes" id="UP000603200"/>
    </source>
</evidence>
<evidence type="ECO:0008006" key="3">
    <source>
        <dbReference type="Google" id="ProtNLM"/>
    </source>
</evidence>
<sequence length="603" mass="65549">MDSLLDLASRENSARGAGSNPETAYAWTPPAPAYTAAGSALARAARPDYFAWLEHVKAAGACTRPIRLSGSLTTVEPDTGRLLSERHTDELPDSAIYKACGNRRHAVCPSCARTYQRDAYQLLRAGLVGGKGIPATVTRHPAVFLTLTAPSFGTVHSRTVKKHTCHDRRRCDCRAEPCHARRDTGLCEHEKPAVCWSRHEPDDPLLGQPLCQDCYDYDHQAVFNLYAPQLWHHTKQAAERALTKLCRQRGIPFHPVVSASGKTTWKAPVRVSPGKVAEMQRRGAVHFHALVRLDGVNPDDPDAILAPPEAIGADDLINALEQAAHDITVNTPAHPDRAAGWPVGWGEQVDIRPITLTGDGEMTDGMAAGYLAKYATKSTEATGHTSTRITAENVDDYADAQGDHTARLIDACWRLGRPTQHSAPLAGRFVTHPEPGDRLIPFDTPWTCQDCGTRTRYAACPVCVAERQASLDSQPAKRPTAVNPYARLRRWAHMLGYGGHFLTKGRRYSVTFGALRAARIAFRRVDHPSPTNDHLGTAAITGPVEVQTTLLIGTLSFAGVGWHTSGDALLANTAAAMARERRDAGCEELAHERAETLPIPLAA</sequence>
<comment type="caution">
    <text evidence="1">The sequence shown here is derived from an EMBL/GenBank/DDBJ whole genome shotgun (WGS) entry which is preliminary data.</text>
</comment>
<keyword evidence="2" id="KW-1185">Reference proteome</keyword>
<dbReference type="Pfam" id="PF20199">
    <property type="entry name" value="RepSA"/>
    <property type="match status" value="2"/>
</dbReference>
<evidence type="ECO:0000313" key="1">
    <source>
        <dbReference type="EMBL" id="GIE22120.1"/>
    </source>
</evidence>
<gene>
    <name evidence="1" type="ORF">Ahu01nite_052220</name>
</gene>
<proteinExistence type="predicted"/>
<dbReference type="EMBL" id="BOMN01000066">
    <property type="protein sequence ID" value="GIE22120.1"/>
    <property type="molecule type" value="Genomic_DNA"/>
</dbReference>
<dbReference type="RefSeq" id="WP_203839222.1">
    <property type="nucleotide sequence ID" value="NZ_BAAATV010000002.1"/>
</dbReference>